<dbReference type="Proteomes" id="UP000008460">
    <property type="component" value="Chromosome"/>
</dbReference>
<accession>F4H2G7</accession>
<evidence type="ECO:0000313" key="1">
    <source>
        <dbReference type="EMBL" id="AEE47587.1"/>
    </source>
</evidence>
<dbReference type="RefSeq" id="WP_013772611.1">
    <property type="nucleotide sequence ID" value="NC_015514.1"/>
</dbReference>
<evidence type="ECO:0000313" key="2">
    <source>
        <dbReference type="Proteomes" id="UP000008460"/>
    </source>
</evidence>
<keyword evidence="2" id="KW-1185">Reference proteome</keyword>
<organism evidence="1 2">
    <name type="scientific">Cellulomonas fimi (strain ATCC 484 / DSM 20113 / JCM 1341 / CCUG 24087 / LMG 16345 / NBRC 15513 / NCIMB 8980 / NCTC 7547 / NRS-133)</name>
    <dbReference type="NCBI Taxonomy" id="590998"/>
    <lineage>
        <taxon>Bacteria</taxon>
        <taxon>Bacillati</taxon>
        <taxon>Actinomycetota</taxon>
        <taxon>Actinomycetes</taxon>
        <taxon>Micrococcales</taxon>
        <taxon>Cellulomonadaceae</taxon>
        <taxon>Cellulomonas</taxon>
    </lineage>
</organism>
<proteinExistence type="predicted"/>
<protein>
    <submittedName>
        <fullName evidence="1">Uncharacterized protein</fullName>
    </submittedName>
</protein>
<dbReference type="KEGG" id="cfi:Celf_3475"/>
<gene>
    <name evidence="1" type="ordered locus">Celf_3475</name>
</gene>
<dbReference type="AlphaFoldDB" id="F4H2G7"/>
<reference evidence="1 2" key="1">
    <citation type="submission" date="2011-04" db="EMBL/GenBank/DDBJ databases">
        <title>Complete sequence of Cellulomonas fimi ATCC 484.</title>
        <authorList>
            <consortium name="US DOE Joint Genome Institute"/>
            <person name="Lucas S."/>
            <person name="Han J."/>
            <person name="Lapidus A."/>
            <person name="Cheng J.-F."/>
            <person name="Goodwin L."/>
            <person name="Pitluck S."/>
            <person name="Peters L."/>
            <person name="Chertkov O."/>
            <person name="Detter J.C."/>
            <person name="Han C."/>
            <person name="Tapia R."/>
            <person name="Land M."/>
            <person name="Hauser L."/>
            <person name="Kyrpides N."/>
            <person name="Ivanova N."/>
            <person name="Ovchinnikova G."/>
            <person name="Pagani I."/>
            <person name="Mead D."/>
            <person name="Brumm P."/>
            <person name="Woyke T."/>
        </authorList>
    </citation>
    <scope>NUCLEOTIDE SEQUENCE [LARGE SCALE GENOMIC DNA]</scope>
    <source>
        <strain evidence="2">ATCC 484 / DSM 20113 / JCM 1341 / NBRC 15513 / NCIMB 8980 / NCTC 7547</strain>
    </source>
</reference>
<dbReference type="HOGENOM" id="CLU_2011168_0_0_11"/>
<dbReference type="EMBL" id="CP002666">
    <property type="protein sequence ID" value="AEE47587.1"/>
    <property type="molecule type" value="Genomic_DNA"/>
</dbReference>
<dbReference type="eggNOG" id="ENOG5032ZMU">
    <property type="taxonomic scope" value="Bacteria"/>
</dbReference>
<sequence>MGLVNELTVIGYWDGPNTRPGWPRPEQFVDTTWDADERELVADYLSRGHVARAYMGYSECRMRGRLNGSLEFTDGFFVWPEGLRHYVVDHAVRLPARFVEHAQSRIELLESAPRDEAWWSSLR</sequence>
<name>F4H2G7_CELFA</name>